<feature type="domain" description="CCA-adding enzyme C-terminal" evidence="13">
    <location>
        <begin position="387"/>
        <end position="436"/>
    </location>
</feature>
<dbReference type="InterPro" id="IPR043519">
    <property type="entry name" value="NT_sf"/>
</dbReference>
<feature type="domain" description="tRNA nucleotidyltransferase/poly(A) polymerase RNA and SrmB- binding" evidence="12">
    <location>
        <begin position="168"/>
        <end position="229"/>
    </location>
</feature>
<comment type="caution">
    <text evidence="14">The sequence shown here is derived from an EMBL/GenBank/DDBJ whole genome shotgun (WGS) entry which is preliminary data.</text>
</comment>
<keyword evidence="8 9" id="KW-0694">RNA-binding</keyword>
<dbReference type="SUPFAM" id="SSF81301">
    <property type="entry name" value="Nucleotidyltransferase"/>
    <property type="match status" value="1"/>
</dbReference>
<dbReference type="Proteomes" id="UP000580568">
    <property type="component" value="Unassembled WGS sequence"/>
</dbReference>
<evidence type="ECO:0000256" key="3">
    <source>
        <dbReference type="ARBA" id="ARBA00022694"/>
    </source>
</evidence>
<dbReference type="GO" id="GO:0000166">
    <property type="term" value="F:nucleotide binding"/>
    <property type="evidence" value="ECO:0007669"/>
    <property type="project" value="UniProtKB-KW"/>
</dbReference>
<comment type="cofactor">
    <cofactor evidence="1">
        <name>Mg(2+)</name>
        <dbReference type="ChEBI" id="CHEBI:18420"/>
    </cofactor>
</comment>
<dbReference type="Gene3D" id="1.10.3090.10">
    <property type="entry name" value="cca-adding enzyme, domain 2"/>
    <property type="match status" value="1"/>
</dbReference>
<evidence type="ECO:0000256" key="4">
    <source>
        <dbReference type="ARBA" id="ARBA00022695"/>
    </source>
</evidence>
<evidence type="ECO:0000256" key="7">
    <source>
        <dbReference type="ARBA" id="ARBA00022842"/>
    </source>
</evidence>
<dbReference type="SUPFAM" id="SSF81891">
    <property type="entry name" value="Poly A polymerase C-terminal region-like"/>
    <property type="match status" value="1"/>
</dbReference>
<evidence type="ECO:0000256" key="9">
    <source>
        <dbReference type="RuleBase" id="RU003953"/>
    </source>
</evidence>
<keyword evidence="5" id="KW-0479">Metal-binding</keyword>
<reference evidence="14 15" key="1">
    <citation type="submission" date="2020-07" db="EMBL/GenBank/DDBJ databases">
        <title>A new beta-1,3-glucan-decomposing anaerobic bacterium isolated from anoxic soil subjected to biological soil disinfestation.</title>
        <authorList>
            <person name="Ueki A."/>
            <person name="Tonouchi A."/>
        </authorList>
    </citation>
    <scope>NUCLEOTIDE SEQUENCE [LARGE SCALE GENOMIC DNA]</scope>
    <source>
        <strain evidence="14 15">TW1</strain>
    </source>
</reference>
<dbReference type="GO" id="GO:0000049">
    <property type="term" value="F:tRNA binding"/>
    <property type="evidence" value="ECO:0007669"/>
    <property type="project" value="TreeGrafter"/>
</dbReference>
<keyword evidence="4" id="KW-0548">Nucleotidyltransferase</keyword>
<dbReference type="AlphaFoldDB" id="A0A6V8SNC1"/>
<dbReference type="Pfam" id="PF13735">
    <property type="entry name" value="tRNA_NucTran2_2"/>
    <property type="match status" value="1"/>
</dbReference>
<feature type="domain" description="Poly A polymerase head" evidence="10">
    <location>
        <begin position="21"/>
        <end position="140"/>
    </location>
</feature>
<accession>A0A6V8SNC1</accession>
<organism evidence="14 15">
    <name type="scientific">Clostridium fungisolvens</name>
    <dbReference type="NCBI Taxonomy" id="1604897"/>
    <lineage>
        <taxon>Bacteria</taxon>
        <taxon>Bacillati</taxon>
        <taxon>Bacillota</taxon>
        <taxon>Clostridia</taxon>
        <taxon>Eubacteriales</taxon>
        <taxon>Clostridiaceae</taxon>
        <taxon>Clostridium</taxon>
    </lineage>
</organism>
<dbReference type="NCBIfam" id="NF009814">
    <property type="entry name" value="PRK13299.1"/>
    <property type="match status" value="1"/>
</dbReference>
<dbReference type="CDD" id="cd00077">
    <property type="entry name" value="HDc"/>
    <property type="match status" value="1"/>
</dbReference>
<dbReference type="Pfam" id="PF01743">
    <property type="entry name" value="PolyA_pol"/>
    <property type="match status" value="1"/>
</dbReference>
<comment type="similarity">
    <text evidence="9">Belongs to the tRNA nucleotidyltransferase/poly(A) polymerase family.</text>
</comment>
<dbReference type="Gene3D" id="1.10.246.80">
    <property type="match status" value="1"/>
</dbReference>
<evidence type="ECO:0000256" key="1">
    <source>
        <dbReference type="ARBA" id="ARBA00001946"/>
    </source>
</evidence>
<evidence type="ECO:0000259" key="10">
    <source>
        <dbReference type="Pfam" id="PF01743"/>
    </source>
</evidence>
<proteinExistence type="inferred from homology"/>
<dbReference type="InterPro" id="IPR050264">
    <property type="entry name" value="Bact_CCA-adding_enz_type3_sf"/>
</dbReference>
<dbReference type="InterPro" id="IPR003607">
    <property type="entry name" value="HD/PDEase_dom"/>
</dbReference>
<dbReference type="GO" id="GO:0046872">
    <property type="term" value="F:metal ion binding"/>
    <property type="evidence" value="ECO:0007669"/>
    <property type="project" value="UniProtKB-KW"/>
</dbReference>
<keyword evidence="2 9" id="KW-0808">Transferase</keyword>
<dbReference type="GO" id="GO:0008033">
    <property type="term" value="P:tRNA processing"/>
    <property type="evidence" value="ECO:0007669"/>
    <property type="project" value="UniProtKB-KW"/>
</dbReference>
<dbReference type="InterPro" id="IPR006674">
    <property type="entry name" value="HD_domain"/>
</dbReference>
<dbReference type="Pfam" id="PF12627">
    <property type="entry name" value="PolyA_pol_RNAbd"/>
    <property type="match status" value="1"/>
</dbReference>
<evidence type="ECO:0000256" key="8">
    <source>
        <dbReference type="ARBA" id="ARBA00022884"/>
    </source>
</evidence>
<dbReference type="RefSeq" id="WP_183279593.1">
    <property type="nucleotide sequence ID" value="NZ_BLZR01000001.1"/>
</dbReference>
<dbReference type="PANTHER" id="PTHR46173:SF1">
    <property type="entry name" value="CCA TRNA NUCLEOTIDYLTRANSFERASE 1, MITOCHONDRIAL"/>
    <property type="match status" value="1"/>
</dbReference>
<dbReference type="CDD" id="cd05398">
    <property type="entry name" value="NT_ClassII-CCAase"/>
    <property type="match status" value="1"/>
</dbReference>
<protein>
    <submittedName>
        <fullName evidence="14">CCA-adding enzyme</fullName>
    </submittedName>
</protein>
<dbReference type="PANTHER" id="PTHR46173">
    <property type="entry name" value="CCA TRNA NUCLEOTIDYLTRANSFERASE 1, MITOCHONDRIAL"/>
    <property type="match status" value="1"/>
</dbReference>
<evidence type="ECO:0000313" key="14">
    <source>
        <dbReference type="EMBL" id="GFP78291.1"/>
    </source>
</evidence>
<evidence type="ECO:0000256" key="5">
    <source>
        <dbReference type="ARBA" id="ARBA00022723"/>
    </source>
</evidence>
<sequence>MNIPKEVQFIIDKFYENGFEAFIVGGCVRDNIRGITPNDYDITTSAFPEKIQSLFDKTIPTGIQHGTITVIVQGNSFEVTTYRIDGEYIDNRRPESVEFVSNIKEDLSRRDFTINAMAYNNISGLIDYFGGLDDINNKLIKAVGDPDKRFNEDALRMMRAIRFASQLGFDIEKETLSSIMKNSHLIKNISFERIRDEFIKIIMSDNPTLGLKLLADTKILKHIIPELDACVGFDQHTPYHDKDIFNHTLSVVEKVPKKVHLRLAALFHDIAKPVCFALDENNIGHFYGHNNKGEYLSRKIFRRLRIDNVTSDMACTLVKEHMNVLVNATDVALKRMINRVGKDLVYDLFKLQRADILSSAPPFLYLEHVDNMDNRITEILNSKAPLSSKDLIINGNDLINELNLKPGKELGNLLNHLLEKVLKDPTLNTRENLFNLAKDYLIYNK</sequence>
<dbReference type="GO" id="GO:0016779">
    <property type="term" value="F:nucleotidyltransferase activity"/>
    <property type="evidence" value="ECO:0007669"/>
    <property type="project" value="UniProtKB-KW"/>
</dbReference>
<dbReference type="Pfam" id="PF01966">
    <property type="entry name" value="HD"/>
    <property type="match status" value="1"/>
</dbReference>
<dbReference type="InterPro" id="IPR032810">
    <property type="entry name" value="CCA-adding_enz_C"/>
</dbReference>
<evidence type="ECO:0000259" key="12">
    <source>
        <dbReference type="Pfam" id="PF12627"/>
    </source>
</evidence>
<evidence type="ECO:0000256" key="2">
    <source>
        <dbReference type="ARBA" id="ARBA00022679"/>
    </source>
</evidence>
<dbReference type="InterPro" id="IPR002646">
    <property type="entry name" value="PolA_pol_head_dom"/>
</dbReference>
<keyword evidence="15" id="KW-1185">Reference proteome</keyword>
<gene>
    <name evidence="14" type="ORF">bsdtw1_04508</name>
</gene>
<dbReference type="InterPro" id="IPR032828">
    <property type="entry name" value="PolyA_RNA-bd"/>
</dbReference>
<keyword evidence="6" id="KW-0547">Nucleotide-binding</keyword>
<evidence type="ECO:0000259" key="11">
    <source>
        <dbReference type="Pfam" id="PF01966"/>
    </source>
</evidence>
<feature type="domain" description="HD" evidence="11">
    <location>
        <begin position="257"/>
        <end position="328"/>
    </location>
</feature>
<evidence type="ECO:0000256" key="6">
    <source>
        <dbReference type="ARBA" id="ARBA00022741"/>
    </source>
</evidence>
<keyword evidence="7" id="KW-0460">Magnesium</keyword>
<dbReference type="Gene3D" id="3.30.460.10">
    <property type="entry name" value="Beta Polymerase, domain 2"/>
    <property type="match status" value="1"/>
</dbReference>
<evidence type="ECO:0000313" key="15">
    <source>
        <dbReference type="Proteomes" id="UP000580568"/>
    </source>
</evidence>
<keyword evidence="3" id="KW-0819">tRNA processing</keyword>
<dbReference type="EMBL" id="BLZR01000001">
    <property type="protein sequence ID" value="GFP78291.1"/>
    <property type="molecule type" value="Genomic_DNA"/>
</dbReference>
<evidence type="ECO:0000259" key="13">
    <source>
        <dbReference type="Pfam" id="PF13735"/>
    </source>
</evidence>
<name>A0A6V8SNC1_9CLOT</name>